<dbReference type="EMBL" id="MCFD01000210">
    <property type="protein sequence ID" value="ORX63395.1"/>
    <property type="molecule type" value="Genomic_DNA"/>
</dbReference>
<dbReference type="GeneID" id="63807607"/>
<gene>
    <name evidence="1" type="ORF">DL89DRAFT_310272</name>
</gene>
<reference evidence="1 2" key="1">
    <citation type="submission" date="2016-07" db="EMBL/GenBank/DDBJ databases">
        <title>Pervasive Adenine N6-methylation of Active Genes in Fungi.</title>
        <authorList>
            <consortium name="DOE Joint Genome Institute"/>
            <person name="Mondo S.J."/>
            <person name="Dannebaum R.O."/>
            <person name="Kuo R.C."/>
            <person name="Labutti K."/>
            <person name="Haridas S."/>
            <person name="Kuo A."/>
            <person name="Salamov A."/>
            <person name="Ahrendt S.R."/>
            <person name="Lipzen A."/>
            <person name="Sullivan W."/>
            <person name="Andreopoulos W.B."/>
            <person name="Clum A."/>
            <person name="Lindquist E."/>
            <person name="Daum C."/>
            <person name="Ramamoorthy G.K."/>
            <person name="Gryganskyi A."/>
            <person name="Culley D."/>
            <person name="Magnuson J.K."/>
            <person name="James T.Y."/>
            <person name="O'Malley M.A."/>
            <person name="Stajich J.E."/>
            <person name="Spatafora J.W."/>
            <person name="Visel A."/>
            <person name="Grigoriev I.V."/>
        </authorList>
    </citation>
    <scope>NUCLEOTIDE SEQUENCE [LARGE SCALE GENOMIC DNA]</scope>
    <source>
        <strain evidence="1 2">ATCC 12442</strain>
    </source>
</reference>
<protein>
    <submittedName>
        <fullName evidence="1">Uncharacterized protein</fullName>
    </submittedName>
</protein>
<accession>A0A1Y1VQS3</accession>
<name>A0A1Y1VQS3_9FUNG</name>
<proteinExistence type="predicted"/>
<organism evidence="1 2">
    <name type="scientific">Linderina pennispora</name>
    <dbReference type="NCBI Taxonomy" id="61395"/>
    <lineage>
        <taxon>Eukaryota</taxon>
        <taxon>Fungi</taxon>
        <taxon>Fungi incertae sedis</taxon>
        <taxon>Zoopagomycota</taxon>
        <taxon>Kickxellomycotina</taxon>
        <taxon>Kickxellomycetes</taxon>
        <taxon>Kickxellales</taxon>
        <taxon>Kickxellaceae</taxon>
        <taxon>Linderina</taxon>
    </lineage>
</organism>
<evidence type="ECO:0000313" key="2">
    <source>
        <dbReference type="Proteomes" id="UP000193922"/>
    </source>
</evidence>
<dbReference type="OrthoDB" id="5518601at2759"/>
<dbReference type="RefSeq" id="XP_040738930.1">
    <property type="nucleotide sequence ID" value="XM_040890959.1"/>
</dbReference>
<dbReference type="AlphaFoldDB" id="A0A1Y1VQS3"/>
<keyword evidence="2" id="KW-1185">Reference proteome</keyword>
<evidence type="ECO:0000313" key="1">
    <source>
        <dbReference type="EMBL" id="ORX63395.1"/>
    </source>
</evidence>
<sequence length="154" mass="17272">MAAGFIPLAFVQLMYYDHVKSIRILGALTRKQLNMKKALGPDSQIEFPAVSETPLLITRYSLSGSDPSTPVYARDLVPGTERKRSVQWLIRDTNIGFRVSKKVIQYHPDMRALDQLIRANAKKAADSKLKRAQRTNAQMPAMPVIAKKAETSVF</sequence>
<comment type="caution">
    <text evidence="1">The sequence shown here is derived from an EMBL/GenBank/DDBJ whole genome shotgun (WGS) entry which is preliminary data.</text>
</comment>
<dbReference type="Proteomes" id="UP000193922">
    <property type="component" value="Unassembled WGS sequence"/>
</dbReference>